<dbReference type="EMBL" id="CAJNNW010032803">
    <property type="protein sequence ID" value="CAE8715520.1"/>
    <property type="molecule type" value="Genomic_DNA"/>
</dbReference>
<accession>A0A813KZ49</accession>
<sequence>MESDTAQLKRRHGVTVPGHLQPATTGVGDGYSHDQKVLRFAIASRLAVLSACLLSDALLPDHSPDESVLRPPPDLPRWLHAFARWDAARFLGIAERGYDSEESYAFFPLLPILMSALGRLMAALGLPLATGLALAGLVITNACFVLSSWLLYRLGREVLHDDALALRAAQLFCLTPANVFMSSLYTESPFAACALGGLLLLRLNRANSAAAVFALGTGLRANGLLNCGFLAHHALLESLQAWQSWRRGQQDLKLGGLLFRSLAWALRCSLVVAPYLALQAYAAWRECRGEAVPTWCQQHLPNIYAHVQSTYWQVGPFRYWTLRQLPNFLLAGPALGLTFAAALQQLRHFSVERRAQDARPVGFGILALRESSPLRLQVAKHVQRQLLPQLFLARESLASPRQGSDVPCVSPESARACLALQGLQVSW</sequence>
<dbReference type="GO" id="GO:0004376">
    <property type="term" value="F:GPI mannosyltransferase activity"/>
    <property type="evidence" value="ECO:0007669"/>
    <property type="project" value="InterPro"/>
</dbReference>
<evidence type="ECO:0000256" key="6">
    <source>
        <dbReference type="ARBA" id="ARBA00022679"/>
    </source>
</evidence>
<keyword evidence="9 11" id="KW-1133">Transmembrane helix</keyword>
<keyword evidence="5 11" id="KW-0328">Glycosyltransferase</keyword>
<feature type="region of interest" description="Disordered" evidence="12">
    <location>
        <begin position="1"/>
        <end position="27"/>
    </location>
</feature>
<keyword evidence="10 11" id="KW-0472">Membrane</keyword>
<evidence type="ECO:0000256" key="10">
    <source>
        <dbReference type="ARBA" id="ARBA00023136"/>
    </source>
</evidence>
<keyword evidence="8 11" id="KW-0256">Endoplasmic reticulum</keyword>
<evidence type="ECO:0000256" key="9">
    <source>
        <dbReference type="ARBA" id="ARBA00022989"/>
    </source>
</evidence>
<dbReference type="EC" id="2.4.1.-" evidence="11"/>
<evidence type="ECO:0000256" key="7">
    <source>
        <dbReference type="ARBA" id="ARBA00022692"/>
    </source>
</evidence>
<dbReference type="Proteomes" id="UP000626109">
    <property type="component" value="Unassembled WGS sequence"/>
</dbReference>
<evidence type="ECO:0000256" key="5">
    <source>
        <dbReference type="ARBA" id="ARBA00022676"/>
    </source>
</evidence>
<comment type="pathway">
    <text evidence="2 11">Glycolipid biosynthesis; glycosylphosphatidylinositol-anchor biosynthesis.</text>
</comment>
<evidence type="ECO:0000313" key="13">
    <source>
        <dbReference type="EMBL" id="CAE8715520.1"/>
    </source>
</evidence>
<dbReference type="PANTHER" id="PTHR12468:SF2">
    <property type="entry name" value="GPI MANNOSYLTRANSFERASE 2"/>
    <property type="match status" value="1"/>
</dbReference>
<comment type="subcellular location">
    <subcellularLocation>
        <location evidence="1 11">Endoplasmic reticulum membrane</location>
        <topology evidence="1 11">Multi-pass membrane protein</topology>
    </subcellularLocation>
</comment>
<reference evidence="13" key="1">
    <citation type="submission" date="2021-02" db="EMBL/GenBank/DDBJ databases">
        <authorList>
            <person name="Dougan E. K."/>
            <person name="Rhodes N."/>
            <person name="Thang M."/>
            <person name="Chan C."/>
        </authorList>
    </citation>
    <scope>NUCLEOTIDE SEQUENCE</scope>
</reference>
<keyword evidence="4 11" id="KW-0337">GPI-anchor biosynthesis</keyword>
<keyword evidence="7 11" id="KW-0812">Transmembrane</keyword>
<dbReference type="GO" id="GO:0031501">
    <property type="term" value="C:mannosyltransferase complex"/>
    <property type="evidence" value="ECO:0007669"/>
    <property type="project" value="TreeGrafter"/>
</dbReference>
<protein>
    <recommendedName>
        <fullName evidence="11">GPI mannosyltransferase 2</fullName>
        <ecNumber evidence="11">2.4.1.-</ecNumber>
    </recommendedName>
</protein>
<feature type="transmembrane region" description="Helical" evidence="11">
    <location>
        <begin position="164"/>
        <end position="186"/>
    </location>
</feature>
<gene>
    <name evidence="13" type="ORF">PGLA2088_LOCUS38592</name>
</gene>
<evidence type="ECO:0000256" key="12">
    <source>
        <dbReference type="SAM" id="MobiDB-lite"/>
    </source>
</evidence>
<comment type="caution">
    <text evidence="11">Lacks conserved residue(s) required for the propagation of feature annotation.</text>
</comment>
<evidence type="ECO:0000256" key="11">
    <source>
        <dbReference type="RuleBase" id="RU363112"/>
    </source>
</evidence>
<evidence type="ECO:0000256" key="4">
    <source>
        <dbReference type="ARBA" id="ARBA00022502"/>
    </source>
</evidence>
<name>A0A813KZ49_POLGL</name>
<dbReference type="InterPro" id="IPR007315">
    <property type="entry name" value="PIG-V/Gpi18"/>
</dbReference>
<proteinExistence type="inferred from homology"/>
<dbReference type="AlphaFoldDB" id="A0A813KZ49"/>
<dbReference type="GO" id="GO:0005789">
    <property type="term" value="C:endoplasmic reticulum membrane"/>
    <property type="evidence" value="ECO:0007669"/>
    <property type="project" value="UniProtKB-SubCell"/>
</dbReference>
<feature type="transmembrane region" description="Helical" evidence="11">
    <location>
        <begin position="104"/>
        <end position="126"/>
    </location>
</feature>
<comment type="similarity">
    <text evidence="3 11">Belongs to the PIGV family.</text>
</comment>
<evidence type="ECO:0000256" key="8">
    <source>
        <dbReference type="ARBA" id="ARBA00022824"/>
    </source>
</evidence>
<evidence type="ECO:0000256" key="2">
    <source>
        <dbReference type="ARBA" id="ARBA00004687"/>
    </source>
</evidence>
<feature type="transmembrane region" description="Helical" evidence="11">
    <location>
        <begin position="132"/>
        <end position="152"/>
    </location>
</feature>
<dbReference type="Pfam" id="PF04188">
    <property type="entry name" value="Mannosyl_trans2"/>
    <property type="match status" value="1"/>
</dbReference>
<comment type="function">
    <text evidence="11">Mannosyltransferase involved in glycosylphosphatidylinositol-anchor biosynthesis.</text>
</comment>
<dbReference type="GO" id="GO:0000009">
    <property type="term" value="F:alpha-1,6-mannosyltransferase activity"/>
    <property type="evidence" value="ECO:0007669"/>
    <property type="project" value="InterPro"/>
</dbReference>
<evidence type="ECO:0000313" key="14">
    <source>
        <dbReference type="Proteomes" id="UP000626109"/>
    </source>
</evidence>
<dbReference type="GO" id="GO:0006506">
    <property type="term" value="P:GPI anchor biosynthetic process"/>
    <property type="evidence" value="ECO:0007669"/>
    <property type="project" value="UniProtKB-UniPathway"/>
</dbReference>
<comment type="caution">
    <text evidence="13">The sequence shown here is derived from an EMBL/GenBank/DDBJ whole genome shotgun (WGS) entry which is preliminary data.</text>
</comment>
<evidence type="ECO:0000256" key="1">
    <source>
        <dbReference type="ARBA" id="ARBA00004477"/>
    </source>
</evidence>
<dbReference type="UniPathway" id="UPA00196"/>
<organism evidence="13 14">
    <name type="scientific">Polarella glacialis</name>
    <name type="common">Dinoflagellate</name>
    <dbReference type="NCBI Taxonomy" id="89957"/>
    <lineage>
        <taxon>Eukaryota</taxon>
        <taxon>Sar</taxon>
        <taxon>Alveolata</taxon>
        <taxon>Dinophyceae</taxon>
        <taxon>Suessiales</taxon>
        <taxon>Suessiaceae</taxon>
        <taxon>Polarella</taxon>
    </lineage>
</organism>
<dbReference type="PANTHER" id="PTHR12468">
    <property type="entry name" value="GPI MANNOSYLTRANSFERASE 2"/>
    <property type="match status" value="1"/>
</dbReference>
<evidence type="ECO:0000256" key="3">
    <source>
        <dbReference type="ARBA" id="ARBA00008698"/>
    </source>
</evidence>
<keyword evidence="6 11" id="KW-0808">Transferase</keyword>